<reference evidence="2 3" key="1">
    <citation type="submission" date="2018-11" db="EMBL/GenBank/DDBJ databases">
        <title>Microbial catabolism of amino acid.</title>
        <authorList>
            <person name="Hibi M."/>
            <person name="Ogawa J."/>
        </authorList>
    </citation>
    <scope>NUCLEOTIDE SEQUENCE [LARGE SCALE GENOMIC DNA]</scope>
    <source>
        <strain evidence="2 3">C31-06</strain>
    </source>
</reference>
<dbReference type="GO" id="GO:0043139">
    <property type="term" value="F:5'-3' DNA helicase activity"/>
    <property type="evidence" value="ECO:0007669"/>
    <property type="project" value="TreeGrafter"/>
</dbReference>
<dbReference type="RefSeq" id="WP_124394517.1">
    <property type="nucleotide sequence ID" value="NZ_BHYM01000060.1"/>
</dbReference>
<dbReference type="InterPro" id="IPR050534">
    <property type="entry name" value="Coronavir_polyprotein_1ab"/>
</dbReference>
<evidence type="ECO:0000313" key="2">
    <source>
        <dbReference type="EMBL" id="GCE42603.1"/>
    </source>
</evidence>
<comment type="caution">
    <text evidence="2">The sequence shown here is derived from an EMBL/GenBank/DDBJ whole genome shotgun (WGS) entry which is preliminary data.</text>
</comment>
<keyword evidence="3" id="KW-1185">Reference proteome</keyword>
<dbReference type="InterPro" id="IPR027417">
    <property type="entry name" value="P-loop_NTPase"/>
</dbReference>
<dbReference type="EMBL" id="BHYM01000060">
    <property type="protein sequence ID" value="GCE42603.1"/>
    <property type="molecule type" value="Genomic_DNA"/>
</dbReference>
<dbReference type="PANTHER" id="PTHR43788">
    <property type="entry name" value="DNA2/NAM7 HELICASE FAMILY MEMBER"/>
    <property type="match status" value="1"/>
</dbReference>
<dbReference type="SUPFAM" id="SSF52540">
    <property type="entry name" value="P-loop containing nucleoside triphosphate hydrolases"/>
    <property type="match status" value="1"/>
</dbReference>
<dbReference type="OrthoDB" id="3197455at2"/>
<name>A0A402CG79_RHOWR</name>
<evidence type="ECO:0000313" key="3">
    <source>
        <dbReference type="Proteomes" id="UP000287519"/>
    </source>
</evidence>
<sequence length="433" mass="45382">MRILAPRPENPNPASANVPAPRPSAPPLTQWPGSQIMSDPITARVLFSVWSGDPAVVVPSPPGAGKTRLVALLAAALAHRADLRVGIAAQTREQAVEIARRLGTLTDRAALMWKAKPPKPDSGQTPTVSGQKVRWPGKAGAILIGTTARWLFADPDRVAADVLVVDEAWQCTYADLGALGAMARQVVCVGDPGQIDPVVTGDVSRWDGSDTAPNLPGPIALQAAHGDAVGVVRLRHTWRLGPGTTALIGPLFYPDLPFTSRRPPEHLTDADGVVLPELAHRPVTVCGGPSDPVLVTACAQRARELLDTVLVTAQDQRPMTAADIAVVVPHVSQAAAIRALLSDHPDVLVGTANSLQGLERAAVVVLHPLAGYRTAAPFGLDPGRACVMLSRHRAHMSVVIDDASAAVLAYTEPSTAHATNTALLAALHRTPTV</sequence>
<dbReference type="Proteomes" id="UP000287519">
    <property type="component" value="Unassembled WGS sequence"/>
</dbReference>
<evidence type="ECO:0000256" key="1">
    <source>
        <dbReference type="SAM" id="MobiDB-lite"/>
    </source>
</evidence>
<feature type="region of interest" description="Disordered" evidence="1">
    <location>
        <begin position="1"/>
        <end position="29"/>
    </location>
</feature>
<dbReference type="Gene3D" id="3.40.50.300">
    <property type="entry name" value="P-loop containing nucleotide triphosphate hydrolases"/>
    <property type="match status" value="2"/>
</dbReference>
<gene>
    <name evidence="2" type="ORF">Rhow_006732</name>
</gene>
<evidence type="ECO:0008006" key="4">
    <source>
        <dbReference type="Google" id="ProtNLM"/>
    </source>
</evidence>
<proteinExistence type="predicted"/>
<protein>
    <recommendedName>
        <fullName evidence="4">Helicase</fullName>
    </recommendedName>
</protein>
<accession>A0A402CG79</accession>
<dbReference type="AlphaFoldDB" id="A0A402CG79"/>
<dbReference type="PANTHER" id="PTHR43788:SF8">
    <property type="entry name" value="DNA-BINDING PROTEIN SMUBP-2"/>
    <property type="match status" value="1"/>
</dbReference>
<organism evidence="2 3">
    <name type="scientific">Rhodococcus wratislaviensis</name>
    <name type="common">Tsukamurella wratislaviensis</name>
    <dbReference type="NCBI Taxonomy" id="44752"/>
    <lineage>
        <taxon>Bacteria</taxon>
        <taxon>Bacillati</taxon>
        <taxon>Actinomycetota</taxon>
        <taxon>Actinomycetes</taxon>
        <taxon>Mycobacteriales</taxon>
        <taxon>Nocardiaceae</taxon>
        <taxon>Rhodococcus</taxon>
    </lineage>
</organism>
<dbReference type="Pfam" id="PF13604">
    <property type="entry name" value="AAA_30"/>
    <property type="match status" value="1"/>
</dbReference>